<dbReference type="Proteomes" id="UP001597199">
    <property type="component" value="Unassembled WGS sequence"/>
</dbReference>
<gene>
    <name evidence="6" type="ORF">ACFQ41_06550</name>
</gene>
<sequence length="219" mass="24794">MAKVEKIDESASDASKNQAGHIYGYARVSTLAQSLDEQISELHLLGAQTVYAEKYTGTTVERPEFQKVLAVLQPGDTLIVAKMDRLARTVKGALEVMDQLQVKGVSLRIGNIGTFETDREGRLTPMAKMMRTMMLAFAEYERDMIVERTQTGRAYARKHVPDYKEGRKPVINGRRLEQMLEYYDEHTVKETVSAFGVSKATLMRRVAERRSQEMGKVEK</sequence>
<keyword evidence="2" id="KW-0238">DNA-binding</keyword>
<protein>
    <submittedName>
        <fullName evidence="6">Recombinase family protein</fullName>
    </submittedName>
</protein>
<evidence type="ECO:0000256" key="1">
    <source>
        <dbReference type="ARBA" id="ARBA00022908"/>
    </source>
</evidence>
<dbReference type="CDD" id="cd03768">
    <property type="entry name" value="SR_ResInv"/>
    <property type="match status" value="1"/>
</dbReference>
<accession>A0ABW4BF94</accession>
<dbReference type="InterPro" id="IPR036162">
    <property type="entry name" value="Resolvase-like_N_sf"/>
</dbReference>
<dbReference type="PANTHER" id="PTHR30461">
    <property type="entry name" value="DNA-INVERTASE FROM LAMBDOID PROPHAGE"/>
    <property type="match status" value="1"/>
</dbReference>
<dbReference type="InterPro" id="IPR006118">
    <property type="entry name" value="Recombinase_CS"/>
</dbReference>
<keyword evidence="7" id="KW-1185">Reference proteome</keyword>
<comment type="caution">
    <text evidence="6">The sequence shown here is derived from an EMBL/GenBank/DDBJ whole genome shotgun (WGS) entry which is preliminary data.</text>
</comment>
<keyword evidence="1" id="KW-0229">DNA integration</keyword>
<dbReference type="Pfam" id="PF00239">
    <property type="entry name" value="Resolvase"/>
    <property type="match status" value="1"/>
</dbReference>
<evidence type="ECO:0000256" key="3">
    <source>
        <dbReference type="ARBA" id="ARBA00023172"/>
    </source>
</evidence>
<dbReference type="EMBL" id="JBHTOA010000028">
    <property type="protein sequence ID" value="MFD1398964.1"/>
    <property type="molecule type" value="Genomic_DNA"/>
</dbReference>
<dbReference type="Gene3D" id="3.40.50.1390">
    <property type="entry name" value="Resolvase, N-terminal catalytic domain"/>
    <property type="match status" value="1"/>
</dbReference>
<feature type="domain" description="Resolvase/invertase-type recombinase catalytic" evidence="5">
    <location>
        <begin position="21"/>
        <end position="160"/>
    </location>
</feature>
<dbReference type="PANTHER" id="PTHR30461:SF2">
    <property type="entry name" value="SERINE RECOMBINASE PINE-RELATED"/>
    <property type="match status" value="1"/>
</dbReference>
<keyword evidence="3" id="KW-0233">DNA recombination</keyword>
<dbReference type="PROSITE" id="PS51736">
    <property type="entry name" value="RECOMBINASES_3"/>
    <property type="match status" value="1"/>
</dbReference>
<dbReference type="InterPro" id="IPR006119">
    <property type="entry name" value="Resolv_N"/>
</dbReference>
<evidence type="ECO:0000256" key="4">
    <source>
        <dbReference type="PROSITE-ProRule" id="PRU10137"/>
    </source>
</evidence>
<reference evidence="7" key="1">
    <citation type="journal article" date="2019" name="Int. J. Syst. Evol. Microbiol.">
        <title>The Global Catalogue of Microorganisms (GCM) 10K type strain sequencing project: providing services to taxonomists for standard genome sequencing and annotation.</title>
        <authorList>
            <consortium name="The Broad Institute Genomics Platform"/>
            <consortium name="The Broad Institute Genome Sequencing Center for Infectious Disease"/>
            <person name="Wu L."/>
            <person name="Ma J."/>
        </authorList>
    </citation>
    <scope>NUCLEOTIDE SEQUENCE [LARGE SCALE GENOMIC DNA]</scope>
    <source>
        <strain evidence="7">CCM 9110</strain>
    </source>
</reference>
<dbReference type="RefSeq" id="WP_204119761.1">
    <property type="nucleotide sequence ID" value="NZ_BOLV01000027.1"/>
</dbReference>
<dbReference type="SMART" id="SM00857">
    <property type="entry name" value="Resolvase"/>
    <property type="match status" value="1"/>
</dbReference>
<evidence type="ECO:0000259" key="5">
    <source>
        <dbReference type="PROSITE" id="PS51736"/>
    </source>
</evidence>
<dbReference type="SUPFAM" id="SSF53041">
    <property type="entry name" value="Resolvase-like"/>
    <property type="match status" value="1"/>
</dbReference>
<evidence type="ECO:0000256" key="2">
    <source>
        <dbReference type="ARBA" id="ARBA00023125"/>
    </source>
</evidence>
<proteinExistence type="predicted"/>
<dbReference type="PROSITE" id="PS00398">
    <property type="entry name" value="RECOMBINASES_2"/>
    <property type="match status" value="1"/>
</dbReference>
<evidence type="ECO:0000313" key="7">
    <source>
        <dbReference type="Proteomes" id="UP001597199"/>
    </source>
</evidence>
<dbReference type="InterPro" id="IPR050639">
    <property type="entry name" value="SSR_resolvase"/>
</dbReference>
<evidence type="ECO:0000313" key="6">
    <source>
        <dbReference type="EMBL" id="MFD1398964.1"/>
    </source>
</evidence>
<dbReference type="PROSITE" id="PS00397">
    <property type="entry name" value="RECOMBINASES_1"/>
    <property type="match status" value="1"/>
</dbReference>
<feature type="active site" description="O-(5'-phospho-DNA)-serine intermediate" evidence="4">
    <location>
        <position position="29"/>
    </location>
</feature>
<name>A0ABW4BF94_9LACO</name>
<organism evidence="6 7">
    <name type="scientific">Lacticaseibacillus suilingensis</name>
    <dbReference type="NCBI Taxonomy" id="2799577"/>
    <lineage>
        <taxon>Bacteria</taxon>
        <taxon>Bacillati</taxon>
        <taxon>Bacillota</taxon>
        <taxon>Bacilli</taxon>
        <taxon>Lactobacillales</taxon>
        <taxon>Lactobacillaceae</taxon>
        <taxon>Lacticaseibacillus</taxon>
    </lineage>
</organism>